<evidence type="ECO:0008006" key="4">
    <source>
        <dbReference type="Google" id="ProtNLM"/>
    </source>
</evidence>
<keyword evidence="3" id="KW-1185">Reference proteome</keyword>
<feature type="transmembrane region" description="Helical" evidence="1">
    <location>
        <begin position="137"/>
        <end position="156"/>
    </location>
</feature>
<dbReference type="Proteomes" id="UP000596661">
    <property type="component" value="Chromosome 5"/>
</dbReference>
<evidence type="ECO:0000313" key="2">
    <source>
        <dbReference type="EnsemblPlants" id="cds.evm.model.05.1444"/>
    </source>
</evidence>
<dbReference type="AlphaFoldDB" id="A0A803PLB7"/>
<name>A0A803PLB7_CANSA</name>
<dbReference type="Gramene" id="evm.model.05.1444">
    <property type="protein sequence ID" value="cds.evm.model.05.1444"/>
    <property type="gene ID" value="evm.TU.05.1444"/>
</dbReference>
<dbReference type="EMBL" id="UZAU01000542">
    <property type="status" value="NOT_ANNOTATED_CDS"/>
    <property type="molecule type" value="Genomic_DNA"/>
</dbReference>
<keyword evidence="1" id="KW-0812">Transmembrane</keyword>
<keyword evidence="1" id="KW-1133">Transmembrane helix</keyword>
<keyword evidence="1" id="KW-0472">Membrane</keyword>
<protein>
    <recommendedName>
        <fullName evidence="4">RNase H type-1 domain-containing protein</fullName>
    </recommendedName>
</protein>
<proteinExistence type="predicted"/>
<reference evidence="2" key="2">
    <citation type="submission" date="2021-03" db="UniProtKB">
        <authorList>
            <consortium name="EnsemblPlants"/>
        </authorList>
    </citation>
    <scope>IDENTIFICATION</scope>
</reference>
<sequence length="176" mass="19515">MKQLGEPSPLEDASNPRVIVVFTDAAVRGSLAYEVALVLNSEGVFVDAMSTKVSVSSSLEAKLHGMLLALEMCISAGWPEEALIESQGWSLVIRCLRHDAFISKAAIELLYELLQDRSNLSCEFGNKTKIRLRKEKAALGAILFLFAFLYAFWHMGIHFPMPSPHKGFFTIPQLQS</sequence>
<accession>A0A803PLB7</accession>
<organism evidence="2 3">
    <name type="scientific">Cannabis sativa</name>
    <name type="common">Hemp</name>
    <name type="synonym">Marijuana</name>
    <dbReference type="NCBI Taxonomy" id="3483"/>
    <lineage>
        <taxon>Eukaryota</taxon>
        <taxon>Viridiplantae</taxon>
        <taxon>Streptophyta</taxon>
        <taxon>Embryophyta</taxon>
        <taxon>Tracheophyta</taxon>
        <taxon>Spermatophyta</taxon>
        <taxon>Magnoliopsida</taxon>
        <taxon>eudicotyledons</taxon>
        <taxon>Gunneridae</taxon>
        <taxon>Pentapetalae</taxon>
        <taxon>rosids</taxon>
        <taxon>fabids</taxon>
        <taxon>Rosales</taxon>
        <taxon>Cannabaceae</taxon>
        <taxon>Cannabis</taxon>
    </lineage>
</organism>
<evidence type="ECO:0000313" key="3">
    <source>
        <dbReference type="Proteomes" id="UP000596661"/>
    </source>
</evidence>
<evidence type="ECO:0000256" key="1">
    <source>
        <dbReference type="SAM" id="Phobius"/>
    </source>
</evidence>
<dbReference type="EnsemblPlants" id="evm.model.05.1444">
    <property type="protein sequence ID" value="cds.evm.model.05.1444"/>
    <property type="gene ID" value="evm.TU.05.1444"/>
</dbReference>
<reference evidence="2" key="1">
    <citation type="submission" date="2018-11" db="EMBL/GenBank/DDBJ databases">
        <authorList>
            <person name="Grassa J C."/>
        </authorList>
    </citation>
    <scope>NUCLEOTIDE SEQUENCE [LARGE SCALE GENOMIC DNA]</scope>
</reference>